<feature type="transmembrane region" description="Helical" evidence="9">
    <location>
        <begin position="244"/>
        <end position="267"/>
    </location>
</feature>
<evidence type="ECO:0000256" key="3">
    <source>
        <dbReference type="ARBA" id="ARBA00022692"/>
    </source>
</evidence>
<feature type="binding site" evidence="6">
    <location>
        <position position="330"/>
    </location>
    <ligand>
        <name>Na(+)</name>
        <dbReference type="ChEBI" id="CHEBI:29101"/>
        <label>1</label>
    </ligand>
</feature>
<evidence type="ECO:0000256" key="2">
    <source>
        <dbReference type="ARBA" id="ARBA00022448"/>
    </source>
</evidence>
<dbReference type="PANTHER" id="PTHR11616:SF265">
    <property type="entry name" value="TRANSPORTER"/>
    <property type="match status" value="1"/>
</dbReference>
<organism evidence="10 11">
    <name type="scientific">Mytilus coruscus</name>
    <name type="common">Sea mussel</name>
    <dbReference type="NCBI Taxonomy" id="42192"/>
    <lineage>
        <taxon>Eukaryota</taxon>
        <taxon>Metazoa</taxon>
        <taxon>Spiralia</taxon>
        <taxon>Lophotrochozoa</taxon>
        <taxon>Mollusca</taxon>
        <taxon>Bivalvia</taxon>
        <taxon>Autobranchia</taxon>
        <taxon>Pteriomorphia</taxon>
        <taxon>Mytilida</taxon>
        <taxon>Mytiloidea</taxon>
        <taxon>Mytilidae</taxon>
        <taxon>Mytilinae</taxon>
        <taxon>Mytilus</taxon>
    </lineage>
</organism>
<keyword evidence="8" id="KW-0769">Symport</keyword>
<keyword evidence="4 9" id="KW-1133">Transmembrane helix</keyword>
<feature type="binding site" evidence="6">
    <location>
        <position position="298"/>
    </location>
    <ligand>
        <name>Na(+)</name>
        <dbReference type="ChEBI" id="CHEBI:29101"/>
        <label>1</label>
    </ligand>
</feature>
<evidence type="ECO:0000256" key="7">
    <source>
        <dbReference type="PIRSR" id="PIRSR600175-2"/>
    </source>
</evidence>
<evidence type="ECO:0000256" key="9">
    <source>
        <dbReference type="SAM" id="Phobius"/>
    </source>
</evidence>
<dbReference type="GO" id="GO:0043005">
    <property type="term" value="C:neuron projection"/>
    <property type="evidence" value="ECO:0007669"/>
    <property type="project" value="TreeGrafter"/>
</dbReference>
<dbReference type="EMBL" id="CACVKT020001208">
    <property type="protein sequence ID" value="CAC5365894.1"/>
    <property type="molecule type" value="Genomic_DNA"/>
</dbReference>
<dbReference type="Pfam" id="PF00209">
    <property type="entry name" value="SNF"/>
    <property type="match status" value="2"/>
</dbReference>
<evidence type="ECO:0000256" key="1">
    <source>
        <dbReference type="ARBA" id="ARBA00004141"/>
    </source>
</evidence>
<dbReference type="AlphaFoldDB" id="A0A6J8AC14"/>
<feature type="transmembrane region" description="Helical" evidence="9">
    <location>
        <begin position="590"/>
        <end position="611"/>
    </location>
</feature>
<dbReference type="SUPFAM" id="SSF161070">
    <property type="entry name" value="SNF-like"/>
    <property type="match status" value="2"/>
</dbReference>
<keyword evidence="6" id="KW-0479">Metal-binding</keyword>
<proteinExistence type="inferred from homology"/>
<dbReference type="Proteomes" id="UP000507470">
    <property type="component" value="Unassembled WGS sequence"/>
</dbReference>
<dbReference type="PROSITE" id="PS00754">
    <property type="entry name" value="NA_NEUROTRAN_SYMP_2"/>
    <property type="match status" value="1"/>
</dbReference>
<feature type="transmembrane region" description="Helical" evidence="9">
    <location>
        <begin position="104"/>
        <end position="131"/>
    </location>
</feature>
<evidence type="ECO:0000313" key="11">
    <source>
        <dbReference type="Proteomes" id="UP000507470"/>
    </source>
</evidence>
<evidence type="ECO:0000256" key="5">
    <source>
        <dbReference type="ARBA" id="ARBA00023136"/>
    </source>
</evidence>
<feature type="binding site" evidence="6">
    <location>
        <position position="45"/>
    </location>
    <ligand>
        <name>Na(+)</name>
        <dbReference type="ChEBI" id="CHEBI:29101"/>
        <label>1</label>
    </ligand>
</feature>
<comment type="subcellular location">
    <subcellularLocation>
        <location evidence="1">Membrane</location>
        <topology evidence="1">Multi-pass membrane protein</topology>
    </subcellularLocation>
</comment>
<feature type="transmembrane region" description="Helical" evidence="9">
    <location>
        <begin position="425"/>
        <end position="443"/>
    </location>
</feature>
<feature type="binding site" evidence="6">
    <location>
        <position position="38"/>
    </location>
    <ligand>
        <name>Na(+)</name>
        <dbReference type="ChEBI" id="CHEBI:29101"/>
        <label>1</label>
    </ligand>
</feature>
<keyword evidence="7" id="KW-1015">Disulfide bond</keyword>
<dbReference type="PROSITE" id="PS50267">
    <property type="entry name" value="NA_NEUROTRAN_SYMP_3"/>
    <property type="match status" value="1"/>
</dbReference>
<feature type="transmembrane region" description="Helical" evidence="9">
    <location>
        <begin position="32"/>
        <end position="50"/>
    </location>
</feature>
<evidence type="ECO:0000313" key="10">
    <source>
        <dbReference type="EMBL" id="CAC5365894.1"/>
    </source>
</evidence>
<gene>
    <name evidence="10" type="ORF">MCOR_6393</name>
</gene>
<evidence type="ECO:0000256" key="8">
    <source>
        <dbReference type="RuleBase" id="RU003732"/>
    </source>
</evidence>
<sequence length="692" mass="78146">METEKYKFETTSDTNEDVKEDVRVQWANKAEFALSCIGFCIGLGNVWRFPYLCYKNGGGAFLIPYFLTALFAGLPMYFMELALGQWLSIGGLSVWKITPIFKGVGYASAVMAAWLNCYYIVILAWAVYYLFRSFTSILPWSTCDNEWNTANCIAKYQKLGNCTNETTWTVGVNMSSNMSECPTNGINSTSPVREFWERHVLQISSGVDEPGDIRWQLALCLLLIWVLCYFCIWKGVKWTGKVVYFTATFPYILLIVLLIRGVTLPGASEGIKFYVLPDINKLKDSKVWIDAATQIFFSYGLGLGSLIALGSYNKYNNNVYKDACLISILNSFTSMFSGFVIFSVVGFMAHEQNKPVSEVAASGPGLAFLAYPSAVIQLPLSPLWSFLFFLMIIMLGMDSQFCTMEGFFTAIIDEFPHHFRKRRELFIGSVCFISYLIGLSMVSEINGNNLLHGNNPKTQCSNCISHLLRHTVPSEELGFEVKLFDINGNDTYMVTIALDRSVRSVPFVLSYIFPSKGWGVEIKLFRYHRQQGLQDDNRLRPPGQFSSSGLCLLTLIFFECIAVGWGYGVDRFYENLKSMFGYYPSVFFKFSWVVSTPALSLGILIFSLVKFEPVKYLEYSYPSWAHVIGGFMALSSVSIIPIYMVFKFVTTPGTLRQRTKLLFRPDIELPGELGPPPSYTAVTTIIEQNHIL</sequence>
<dbReference type="OrthoDB" id="6581954at2759"/>
<keyword evidence="5 9" id="KW-0472">Membrane</keyword>
<keyword evidence="6" id="KW-0915">Sodium</keyword>
<feature type="transmembrane region" description="Helical" evidence="9">
    <location>
        <begin position="213"/>
        <end position="232"/>
    </location>
</feature>
<keyword evidence="3 8" id="KW-0812">Transmembrane</keyword>
<feature type="transmembrane region" description="Helical" evidence="9">
    <location>
        <begin position="287"/>
        <end position="312"/>
    </location>
</feature>
<name>A0A6J8AC14_MYTCO</name>
<protein>
    <recommendedName>
        <fullName evidence="8">Transporter</fullName>
    </recommendedName>
</protein>
<keyword evidence="11" id="KW-1185">Reference proteome</keyword>
<reference evidence="10 11" key="1">
    <citation type="submission" date="2020-06" db="EMBL/GenBank/DDBJ databases">
        <authorList>
            <person name="Li R."/>
            <person name="Bekaert M."/>
        </authorList>
    </citation>
    <scope>NUCLEOTIDE SEQUENCE [LARGE SCALE GENOMIC DNA]</scope>
    <source>
        <strain evidence="11">wild</strain>
    </source>
</reference>
<dbReference type="GO" id="GO:0005886">
    <property type="term" value="C:plasma membrane"/>
    <property type="evidence" value="ECO:0007669"/>
    <property type="project" value="TreeGrafter"/>
</dbReference>
<accession>A0A6J8AC14</accession>
<dbReference type="PROSITE" id="PS00610">
    <property type="entry name" value="NA_NEUROTRAN_SYMP_1"/>
    <property type="match status" value="1"/>
</dbReference>
<evidence type="ECO:0000256" key="6">
    <source>
        <dbReference type="PIRSR" id="PIRSR600175-1"/>
    </source>
</evidence>
<dbReference type="PRINTS" id="PR00176">
    <property type="entry name" value="NANEUSMPORT"/>
</dbReference>
<keyword evidence="2 8" id="KW-0813">Transport</keyword>
<dbReference type="GO" id="GO:0005332">
    <property type="term" value="F:gamma-aminobutyric acid:sodium:chloride symporter activity"/>
    <property type="evidence" value="ECO:0007669"/>
    <property type="project" value="TreeGrafter"/>
</dbReference>
<dbReference type="InterPro" id="IPR000175">
    <property type="entry name" value="Na/ntran_symport"/>
</dbReference>
<dbReference type="InterPro" id="IPR037272">
    <property type="entry name" value="SNS_sf"/>
</dbReference>
<feature type="transmembrane region" description="Helical" evidence="9">
    <location>
        <begin position="545"/>
        <end position="569"/>
    </location>
</feature>
<feature type="transmembrane region" description="Helical" evidence="9">
    <location>
        <begin position="324"/>
        <end position="349"/>
    </location>
</feature>
<feature type="transmembrane region" description="Helical" evidence="9">
    <location>
        <begin position="623"/>
        <end position="646"/>
    </location>
</feature>
<feature type="transmembrane region" description="Helical" evidence="9">
    <location>
        <begin position="62"/>
        <end position="83"/>
    </location>
</feature>
<comment type="similarity">
    <text evidence="8">Belongs to the sodium:neurotransmitter symporter (SNF) (TC 2.A.22) family.</text>
</comment>
<feature type="transmembrane region" description="Helical" evidence="9">
    <location>
        <begin position="369"/>
        <end position="395"/>
    </location>
</feature>
<dbReference type="GO" id="GO:0046872">
    <property type="term" value="F:metal ion binding"/>
    <property type="evidence" value="ECO:0007669"/>
    <property type="project" value="UniProtKB-KW"/>
</dbReference>
<feature type="binding site" evidence="6">
    <location>
        <position position="395"/>
    </location>
    <ligand>
        <name>Na(+)</name>
        <dbReference type="ChEBI" id="CHEBI:29101"/>
        <label>1</label>
    </ligand>
</feature>
<dbReference type="PANTHER" id="PTHR11616">
    <property type="entry name" value="SODIUM/CHLORIDE DEPENDENT TRANSPORTER"/>
    <property type="match status" value="1"/>
</dbReference>
<feature type="binding site" evidence="6">
    <location>
        <position position="399"/>
    </location>
    <ligand>
        <name>Na(+)</name>
        <dbReference type="ChEBI" id="CHEBI:29101"/>
        <label>1</label>
    </ligand>
</feature>
<evidence type="ECO:0000256" key="4">
    <source>
        <dbReference type="ARBA" id="ARBA00022989"/>
    </source>
</evidence>
<dbReference type="NCBIfam" id="NF037979">
    <property type="entry name" value="Na_transp"/>
    <property type="match status" value="1"/>
</dbReference>
<feature type="binding site" evidence="6">
    <location>
        <position position="398"/>
    </location>
    <ligand>
        <name>Na(+)</name>
        <dbReference type="ChEBI" id="CHEBI:29101"/>
        <label>1</label>
    </ligand>
</feature>
<dbReference type="CDD" id="cd11496">
    <property type="entry name" value="SLC6sbd-TauT-like"/>
    <property type="match status" value="1"/>
</dbReference>
<feature type="disulfide bond" evidence="7">
    <location>
        <begin position="143"/>
        <end position="152"/>
    </location>
</feature>